<gene>
    <name evidence="1" type="ORF">GFSPODELE1_LOCUS6667</name>
</gene>
<proteinExistence type="predicted"/>
<reference evidence="2" key="1">
    <citation type="submission" date="2024-04" db="EMBL/GenBank/DDBJ databases">
        <authorList>
            <person name="Shaw F."/>
            <person name="Minotto A."/>
        </authorList>
    </citation>
    <scope>NUCLEOTIDE SEQUENCE [LARGE SCALE GENOMIC DNA]</scope>
</reference>
<accession>A0ABP1DJN4</accession>
<dbReference type="Proteomes" id="UP001497453">
    <property type="component" value="Chromosome 4"/>
</dbReference>
<sequence>MPNAHYPGPVPAFFYDDDFEVNGPPLPPRTESKRMSILRDPQLGEAVKAFANVHDKPNSITQADLRPFYTYMEGLSGRALGDIDRGIFHVTSRRICLSFHYIVCPKNQTWKRFPEEPECGLEVNPEPVPTGGLNGLD</sequence>
<name>A0ABP1DJN4_9APHY</name>
<protein>
    <submittedName>
        <fullName evidence="1">Uncharacterized protein</fullName>
    </submittedName>
</protein>
<evidence type="ECO:0000313" key="1">
    <source>
        <dbReference type="EMBL" id="CAL1708040.1"/>
    </source>
</evidence>
<dbReference type="EMBL" id="OZ037947">
    <property type="protein sequence ID" value="CAL1708040.1"/>
    <property type="molecule type" value="Genomic_DNA"/>
</dbReference>
<organism evidence="1 2">
    <name type="scientific">Somion occarium</name>
    <dbReference type="NCBI Taxonomy" id="3059160"/>
    <lineage>
        <taxon>Eukaryota</taxon>
        <taxon>Fungi</taxon>
        <taxon>Dikarya</taxon>
        <taxon>Basidiomycota</taxon>
        <taxon>Agaricomycotina</taxon>
        <taxon>Agaricomycetes</taxon>
        <taxon>Polyporales</taxon>
        <taxon>Cerrenaceae</taxon>
        <taxon>Somion</taxon>
    </lineage>
</organism>
<keyword evidence="2" id="KW-1185">Reference proteome</keyword>
<evidence type="ECO:0000313" key="2">
    <source>
        <dbReference type="Proteomes" id="UP001497453"/>
    </source>
</evidence>